<gene>
    <name evidence="1" type="ORF">Q9L58_002327</name>
</gene>
<reference evidence="1 2" key="1">
    <citation type="submission" date="2024-02" db="EMBL/GenBank/DDBJ databases">
        <title>Discinaceae phylogenomics.</title>
        <authorList>
            <person name="Dirks A.C."/>
            <person name="James T.Y."/>
        </authorList>
    </citation>
    <scope>NUCLEOTIDE SEQUENCE [LARGE SCALE GENOMIC DNA]</scope>
    <source>
        <strain evidence="1 2">ACD0624</strain>
    </source>
</reference>
<protein>
    <submittedName>
        <fullName evidence="1">Uncharacterized protein</fullName>
    </submittedName>
</protein>
<comment type="caution">
    <text evidence="1">The sequence shown here is derived from an EMBL/GenBank/DDBJ whole genome shotgun (WGS) entry which is preliminary data.</text>
</comment>
<evidence type="ECO:0000313" key="1">
    <source>
        <dbReference type="EMBL" id="KAL0638601.1"/>
    </source>
</evidence>
<evidence type="ECO:0000313" key="2">
    <source>
        <dbReference type="Proteomes" id="UP001447188"/>
    </source>
</evidence>
<dbReference type="Proteomes" id="UP001447188">
    <property type="component" value="Unassembled WGS sequence"/>
</dbReference>
<name>A0ABR3GRQ5_9PEZI</name>
<organism evidence="1 2">
    <name type="scientific">Discina gigas</name>
    <dbReference type="NCBI Taxonomy" id="1032678"/>
    <lineage>
        <taxon>Eukaryota</taxon>
        <taxon>Fungi</taxon>
        <taxon>Dikarya</taxon>
        <taxon>Ascomycota</taxon>
        <taxon>Pezizomycotina</taxon>
        <taxon>Pezizomycetes</taxon>
        <taxon>Pezizales</taxon>
        <taxon>Discinaceae</taxon>
        <taxon>Discina</taxon>
    </lineage>
</organism>
<proteinExistence type="predicted"/>
<dbReference type="EMBL" id="JBBBZM010000020">
    <property type="protein sequence ID" value="KAL0638601.1"/>
    <property type="molecule type" value="Genomic_DNA"/>
</dbReference>
<keyword evidence="2" id="KW-1185">Reference proteome</keyword>
<accession>A0ABR3GRQ5</accession>
<sequence length="216" mass="25358">MSVPAFIDGVLVYRAEIHGVGSKDRQFSFHRYSFPITALKPGAFSPVLHILPRILGIRVLYTPDPETTRGPDITSFLEYWLYMYMSDDLAESPTPWARHTVFFRDDFKLLHPKHAEALWRFCDRLFLVITAPQLEDFLPRELKRVAFWLKAFRYQYPEAIGLTAGLSDEFEQLVGLIKRIWEDYCSINNFNAFFELYRREKLLRGDPSWRDIGSLV</sequence>